<feature type="domain" description="Heme NO-binding" evidence="1">
    <location>
        <begin position="2"/>
        <end position="160"/>
    </location>
</feature>
<dbReference type="InterPro" id="IPR011644">
    <property type="entry name" value="Heme_NO-bd"/>
</dbReference>
<keyword evidence="3" id="KW-1185">Reference proteome</keyword>
<dbReference type="InterPro" id="IPR024096">
    <property type="entry name" value="NO_sig/Golgi_transp_ligand-bd"/>
</dbReference>
<name>A0A286GGU1_9BACT</name>
<protein>
    <submittedName>
        <fullName evidence="2">Haem-NO-binding</fullName>
    </submittedName>
</protein>
<dbReference type="EMBL" id="OCNH01000004">
    <property type="protein sequence ID" value="SOD94720.1"/>
    <property type="molecule type" value="Genomic_DNA"/>
</dbReference>
<dbReference type="AlphaFoldDB" id="A0A286GGU1"/>
<proteinExistence type="predicted"/>
<dbReference type="InterPro" id="IPR038158">
    <property type="entry name" value="H-NOX_domain_sf"/>
</dbReference>
<accession>A0A286GGU1</accession>
<dbReference type="Gene3D" id="3.90.1520.10">
    <property type="entry name" value="H-NOX domain"/>
    <property type="match status" value="1"/>
</dbReference>
<organism evidence="2 3">
    <name type="scientific">Spirosoma fluviale</name>
    <dbReference type="NCBI Taxonomy" id="1597977"/>
    <lineage>
        <taxon>Bacteria</taxon>
        <taxon>Pseudomonadati</taxon>
        <taxon>Bacteroidota</taxon>
        <taxon>Cytophagia</taxon>
        <taxon>Cytophagales</taxon>
        <taxon>Cytophagaceae</taxon>
        <taxon>Spirosoma</taxon>
    </lineage>
</organism>
<sequence>MKGIVFTEFLEMIEDKFGYALVDQLLDESDLPSGGIYTAIGTYDHAEMGTLVRILSEKTNIAEADLLRSYGQYMFSAFTRSYRPFVDRASSAFELLNSVQHYIHVEVRKLYPDAELPHFTIDQPSSNHLRMLYTSERKLSDFAHGLIEGCLANFGETATIVKTNLVEDGSQVLFDIVKV</sequence>
<evidence type="ECO:0000259" key="1">
    <source>
        <dbReference type="Pfam" id="PF07700"/>
    </source>
</evidence>
<evidence type="ECO:0000313" key="3">
    <source>
        <dbReference type="Proteomes" id="UP000219452"/>
    </source>
</evidence>
<dbReference type="Proteomes" id="UP000219452">
    <property type="component" value="Unassembled WGS sequence"/>
</dbReference>
<dbReference type="Pfam" id="PF07700">
    <property type="entry name" value="HNOB"/>
    <property type="match status" value="1"/>
</dbReference>
<dbReference type="RefSeq" id="WP_097128782.1">
    <property type="nucleotide sequence ID" value="NZ_OCNH01000004.1"/>
</dbReference>
<dbReference type="OrthoDB" id="7266652at2"/>
<evidence type="ECO:0000313" key="2">
    <source>
        <dbReference type="EMBL" id="SOD94720.1"/>
    </source>
</evidence>
<reference evidence="3" key="1">
    <citation type="submission" date="2017-09" db="EMBL/GenBank/DDBJ databases">
        <authorList>
            <person name="Varghese N."/>
            <person name="Submissions S."/>
        </authorList>
    </citation>
    <scope>NUCLEOTIDE SEQUENCE [LARGE SCALE GENOMIC DNA]</scope>
    <source>
        <strain evidence="3">DSM 29961</strain>
    </source>
</reference>
<dbReference type="GO" id="GO:0020037">
    <property type="term" value="F:heme binding"/>
    <property type="evidence" value="ECO:0007669"/>
    <property type="project" value="InterPro"/>
</dbReference>
<gene>
    <name evidence="2" type="ORF">SAMN06269250_4617</name>
</gene>
<dbReference type="SUPFAM" id="SSF111126">
    <property type="entry name" value="Ligand-binding domain in the NO signalling and Golgi transport"/>
    <property type="match status" value="1"/>
</dbReference>